<evidence type="ECO:0000313" key="6">
    <source>
        <dbReference type="Proteomes" id="UP000756530"/>
    </source>
</evidence>
<keyword evidence="6" id="KW-1185">Reference proteome</keyword>
<dbReference type="PANTHER" id="PTHR13778">
    <property type="entry name" value="GLYCOSYLTRANSFERASE 8 DOMAIN-CONTAINING PROTEIN"/>
    <property type="match status" value="1"/>
</dbReference>
<dbReference type="InterPro" id="IPR002495">
    <property type="entry name" value="Glyco_trans_8"/>
</dbReference>
<comment type="caution">
    <text evidence="5">The sequence shown here is derived from an EMBL/GenBank/DDBJ whole genome shotgun (WGS) entry which is preliminary data.</text>
</comment>
<keyword evidence="2" id="KW-0808">Transferase</keyword>
<gene>
    <name evidence="5" type="ORF">KJP28_07355</name>
</gene>
<dbReference type="PANTHER" id="PTHR13778:SF47">
    <property type="entry name" value="LIPOPOLYSACCHARIDE 1,3-GALACTOSYLTRANSFERASE"/>
    <property type="match status" value="1"/>
</dbReference>
<organism evidence="5 6">
    <name type="scientific">Maritimibacter dapengensis</name>
    <dbReference type="NCBI Taxonomy" id="2836868"/>
    <lineage>
        <taxon>Bacteria</taxon>
        <taxon>Pseudomonadati</taxon>
        <taxon>Pseudomonadota</taxon>
        <taxon>Alphaproteobacteria</taxon>
        <taxon>Rhodobacterales</taxon>
        <taxon>Roseobacteraceae</taxon>
        <taxon>Maritimibacter</taxon>
    </lineage>
</organism>
<evidence type="ECO:0000256" key="2">
    <source>
        <dbReference type="ARBA" id="ARBA00022679"/>
    </source>
</evidence>
<protein>
    <submittedName>
        <fullName evidence="5">DUF4422 domain-containing protein</fullName>
    </submittedName>
</protein>
<dbReference type="EMBL" id="JAHUZE010000002">
    <property type="protein sequence ID" value="MBV7378740.1"/>
    <property type="molecule type" value="Genomic_DNA"/>
</dbReference>
<sequence>MKASLYTAYHKPSSMIESPSIVPIHVGRAKASAPLAGMIGDDTGENISALNGSYCELTALYWAWKNDTESTHLGVMHYRRLLDFDRTLPSAATEVHPGELRMSDYAEKTEAWLAANPDIDLVIPVAHKMPMTVRVNYSEQHDARDLDFIETRIAEKSPEYLEDWRAVLDGRELLLANMFLARREIIEPYIAWMFDLLDALAASDIPRDFVSPYNSRYLGFMAERLFTVWARKYLRENPKAKVHRVNILNLSQSLAFPYLSGDVFNGADEVNVAFSSDRNYLPHAGAMVRTLVDHADPNRRYNLFYMHESIAARDLELLQSILYGAPHISLHPINVGNPFGANYRARHHAPTNATFNRFLLFELLPDVNRLIYIDVDMVLKGDIAELFDVDMGEHQLAAVPDFIMTRVLAAKVVTKEASIPDLGQYLRDKLGMSDAQINSYFNAGLMVLNFAKMDVPKVGRDLLDMVEKTQYFFRDQDILNEYFKDSYLRLPARYNVFNSDVDEYLDVPVNNHREALASKHDPFIIHFAAAHHKPWTYPDVHFAHEYWTALERTPFWLEVLEGTIAHRTLGARLGRSETYKRAALRGGRAVGAKVPWLRPYLARSYRWALRRIKSLN</sequence>
<dbReference type="CDD" id="cd04194">
    <property type="entry name" value="GT8_A4GalT_like"/>
    <property type="match status" value="1"/>
</dbReference>
<accession>A0ABS6T0L9</accession>
<keyword evidence="3" id="KW-0479">Metal-binding</keyword>
<keyword evidence="1" id="KW-0328">Glycosyltransferase</keyword>
<evidence type="ECO:0000256" key="1">
    <source>
        <dbReference type="ARBA" id="ARBA00022676"/>
    </source>
</evidence>
<proteinExistence type="predicted"/>
<dbReference type="Proteomes" id="UP000756530">
    <property type="component" value="Unassembled WGS sequence"/>
</dbReference>
<evidence type="ECO:0000259" key="4">
    <source>
        <dbReference type="Pfam" id="PF14393"/>
    </source>
</evidence>
<dbReference type="Pfam" id="PF01501">
    <property type="entry name" value="Glyco_transf_8"/>
    <property type="match status" value="1"/>
</dbReference>
<evidence type="ECO:0000313" key="5">
    <source>
        <dbReference type="EMBL" id="MBV7378740.1"/>
    </source>
</evidence>
<name>A0ABS6T0L9_9RHOB</name>
<dbReference type="Pfam" id="PF14393">
    <property type="entry name" value="DUF4422"/>
    <property type="match status" value="1"/>
</dbReference>
<dbReference type="InterPro" id="IPR050748">
    <property type="entry name" value="Glycosyltrans_8_dom-fam"/>
</dbReference>
<dbReference type="InterPro" id="IPR025536">
    <property type="entry name" value="DUF4422"/>
</dbReference>
<feature type="domain" description="DUF4422" evidence="4">
    <location>
        <begin position="5"/>
        <end position="232"/>
    </location>
</feature>
<evidence type="ECO:0000256" key="3">
    <source>
        <dbReference type="ARBA" id="ARBA00022723"/>
    </source>
</evidence>
<dbReference type="RefSeq" id="WP_218391923.1">
    <property type="nucleotide sequence ID" value="NZ_JAHUZE010000002.1"/>
</dbReference>
<reference evidence="5 6" key="1">
    <citation type="submission" date="2021-05" db="EMBL/GenBank/DDBJ databases">
        <title>Culturable bacteria isolated from Daya Bay.</title>
        <authorList>
            <person name="Zheng W."/>
            <person name="Yu S."/>
            <person name="Huang Y."/>
        </authorList>
    </citation>
    <scope>NUCLEOTIDE SEQUENCE [LARGE SCALE GENOMIC DNA]</scope>
    <source>
        <strain evidence="5 6">DP4N28-5</strain>
    </source>
</reference>